<proteinExistence type="predicted"/>
<dbReference type="KEGG" id="ptv:AA957_27955"/>
<evidence type="ECO:0000313" key="2">
    <source>
        <dbReference type="Proteomes" id="UP000036608"/>
    </source>
</evidence>
<evidence type="ECO:0000313" key="1">
    <source>
        <dbReference type="EMBL" id="AKS09789.1"/>
    </source>
</evidence>
<organism evidence="1 2">
    <name type="scientific">Pseudomonas trivialis</name>
    <dbReference type="NCBI Taxonomy" id="200450"/>
    <lineage>
        <taxon>Bacteria</taxon>
        <taxon>Pseudomonadati</taxon>
        <taxon>Pseudomonadota</taxon>
        <taxon>Gammaproteobacteria</taxon>
        <taxon>Pseudomonadales</taxon>
        <taxon>Pseudomonadaceae</taxon>
        <taxon>Pseudomonas</taxon>
    </lineage>
</organism>
<dbReference type="EMBL" id="CP011507">
    <property type="protein sequence ID" value="AKS09789.1"/>
    <property type="molecule type" value="Genomic_DNA"/>
</dbReference>
<reference evidence="1 2" key="1">
    <citation type="journal article" date="2015" name="Genome Announc.">
        <title>Complete Genome Sequence of the Rhizobacterium Pseudomonas trivialis Strain IHBB745 with Multiple Plant Growth-Promoting Activities and Tolerance to Desiccation and Alkalinity.</title>
        <authorList>
            <person name="Gulati A."/>
            <person name="Swarnkar M.K."/>
            <person name="Vyas P."/>
            <person name="Rahi P."/>
            <person name="Thakur R."/>
            <person name="Thakur N."/>
            <person name="Singh A.K."/>
        </authorList>
    </citation>
    <scope>NUCLEOTIDE SEQUENCE [LARGE SCALE GENOMIC DNA]</scope>
    <source>
        <strain evidence="2">745</strain>
    </source>
</reference>
<dbReference type="AlphaFoldDB" id="A0A0H5AF36"/>
<dbReference type="OrthoDB" id="5674923at2"/>
<dbReference type="RefSeq" id="WP_049713069.1">
    <property type="nucleotide sequence ID" value="NZ_CP011507.1"/>
</dbReference>
<sequence>MKDHEFEAFLAQVMDELSLKQTALSRTYGLGEMARWWFEQATGVIQFFDSSDRLAVVAEVVSIGSFSGKFSTWKWAWSNPTVEPALREASLPLKQLQAITGFDLFAEDEAFSIQDETMAWELAAAAVHHLQAQGCYRAPSGPEGPTTFLAIMSIRTIQ</sequence>
<protein>
    <submittedName>
        <fullName evidence="1">Uncharacterized protein</fullName>
    </submittedName>
</protein>
<gene>
    <name evidence="1" type="ORF">AA957_27955</name>
</gene>
<dbReference type="InterPro" id="IPR049249">
    <property type="entry name" value="DUF6882"/>
</dbReference>
<dbReference type="Proteomes" id="UP000036608">
    <property type="component" value="Chromosome"/>
</dbReference>
<dbReference type="PATRIC" id="fig|200450.3.peg.5744"/>
<dbReference type="Pfam" id="PF21813">
    <property type="entry name" value="DUF6882"/>
    <property type="match status" value="1"/>
</dbReference>
<reference evidence="2" key="2">
    <citation type="submission" date="2015-05" db="EMBL/GenBank/DDBJ databases">
        <authorList>
            <person name="Swarnkar M.K."/>
            <person name="Vyas P."/>
            <person name="Rahi P."/>
            <person name="Thakur R."/>
            <person name="Thakur N."/>
            <person name="Singh A.K."/>
            <person name="Gulati A."/>
        </authorList>
    </citation>
    <scope>NUCLEOTIDE SEQUENCE [LARGE SCALE GENOMIC DNA]</scope>
    <source>
        <strain evidence="2">745</strain>
    </source>
</reference>
<accession>A0A0H5AF36</accession>
<name>A0A0H5AF36_9PSED</name>